<evidence type="ECO:0000256" key="4">
    <source>
        <dbReference type="ARBA" id="ARBA00022553"/>
    </source>
</evidence>
<dbReference type="PANTHER" id="PTHR24317">
    <property type="entry name" value="PEROXISOMAL TRANS-2-ENOYL-COA REDUCTASE"/>
    <property type="match status" value="1"/>
</dbReference>
<name>A0A163FR95_DIDRA</name>
<evidence type="ECO:0000256" key="1">
    <source>
        <dbReference type="ARBA" id="ARBA00004275"/>
    </source>
</evidence>
<evidence type="ECO:0000256" key="20">
    <source>
        <dbReference type="ARBA" id="ARBA00049559"/>
    </source>
</evidence>
<evidence type="ECO:0000256" key="11">
    <source>
        <dbReference type="ARBA" id="ARBA00037124"/>
    </source>
</evidence>
<keyword evidence="5" id="KW-0276">Fatty acid metabolism</keyword>
<keyword evidence="21" id="KW-0175">Coiled coil</keyword>
<dbReference type="STRING" id="5454.A0A163FR95"/>
<evidence type="ECO:0000256" key="5">
    <source>
        <dbReference type="ARBA" id="ARBA00022832"/>
    </source>
</evidence>
<keyword evidence="10" id="KW-0275">Fatty acid biosynthesis</keyword>
<comment type="caution">
    <text evidence="22">The sequence shown here is derived from an EMBL/GenBank/DDBJ whole genome shotgun (WGS) entry which is preliminary data.</text>
</comment>
<dbReference type="GO" id="GO:0006633">
    <property type="term" value="P:fatty acid biosynthetic process"/>
    <property type="evidence" value="ECO:0007669"/>
    <property type="project" value="UniProtKB-KW"/>
</dbReference>
<dbReference type="SUPFAM" id="SSF51735">
    <property type="entry name" value="NAD(P)-binding Rossmann-fold domains"/>
    <property type="match status" value="1"/>
</dbReference>
<keyword evidence="9" id="KW-0576">Peroxisome</keyword>
<evidence type="ECO:0000313" key="22">
    <source>
        <dbReference type="EMBL" id="KZM24504.1"/>
    </source>
</evidence>
<evidence type="ECO:0000313" key="23">
    <source>
        <dbReference type="Proteomes" id="UP000076837"/>
    </source>
</evidence>
<dbReference type="InterPro" id="IPR036291">
    <property type="entry name" value="NAD(P)-bd_dom_sf"/>
</dbReference>
<dbReference type="InterPro" id="IPR052388">
    <property type="entry name" value="Peroxisomal_t2-enoyl-CoA_red"/>
</dbReference>
<keyword evidence="4" id="KW-0597">Phosphoprotein</keyword>
<comment type="function">
    <text evidence="11">Participates in chain elongation of fatty acids. Catalyzes the reduction of trans-2-enoyl-CoAs of varying chain lengths from 6:1 to 16:1, having maximum activity with 10:1 CoA. Has no 2,4-dienoyl-CoA reductase activity.</text>
</comment>
<dbReference type="EMBL" id="JYNV01000156">
    <property type="protein sequence ID" value="KZM24504.1"/>
    <property type="molecule type" value="Genomic_DNA"/>
</dbReference>
<dbReference type="InterPro" id="IPR002347">
    <property type="entry name" value="SDR_fam"/>
</dbReference>
<evidence type="ECO:0000256" key="6">
    <source>
        <dbReference type="ARBA" id="ARBA00022857"/>
    </source>
</evidence>
<sequence>MSSLYTPRLRGRSYDMAANNETNDSEHFSPYRADGKLYGFVCVVTGATQPVGKAIVAELAAHGAACIYACSSPPNESYGELASSINSQYPNTKVIGYPYKITSEEDTLALIDDVLNSWGRLDIWTSSTGLLGPPSITTTGPKDLYSAFETNAMPAFFALKYAPAAMQKTTPKGSYPNAAPKDAPYGSIIVVTSVAGTYGGCWAPAFTMASHAALGVVKSGVAVLKGTGVRINAITAGQIDVGVDLKGSGLKEMEGGQFPPAALQDKEVQKRTIGLERAGRPEEVARVAGFLASDEQHALTRRPRLGFSAAEPSLIESPSRACLLAAVSTAFRSVLGFARPGTFVRTAAIFGLIDGSITACDIYGRQELNRAVFKLDGLDSPKPWKLWERTSQWTLEDATLFGGATGLLLASNPRLVLGASGWTRFLGITITGCAIGAKTGEWVFGRGPPHQAKRVEWVLAAQRRAMYRRLSEDEKAKASLSQFGRSLLMAYTGDSPIMQTLSRPFRGLSSMPNPGSDAVSGRAHQDAQMEAARQIQIQQAHAKQPILMLTEFEKEELAAPDYDGGHRQYFMDPADTDIEILQEHLEHLNKLRASDVKELAYIWQGLAQKEHHFHQLSQDNPEKDLLRRELQLLNSLATHFNTRIAILAYAQADARKRIDQIRNEDPASASMVPLPVTEEALLGGNWRESHSPQKSAERIRQRWETARTDLAQVEHVLSQFDTLKAQGSTNSRANEQAELLRKDAGQMKQNIMATERLLKEYEDQIYKVDASAGS</sequence>
<keyword evidence="7" id="KW-0560">Oxidoreductase</keyword>
<keyword evidence="23" id="KW-1185">Reference proteome</keyword>
<comment type="catalytic activity">
    <reaction evidence="18">
        <text>a (2E)-enoyl-CoA + NADPH + H(+) = a 2,3-saturated acyl-CoA + NADP(+)</text>
        <dbReference type="Rhea" id="RHEA:33763"/>
        <dbReference type="ChEBI" id="CHEBI:15378"/>
        <dbReference type="ChEBI" id="CHEBI:57783"/>
        <dbReference type="ChEBI" id="CHEBI:58349"/>
        <dbReference type="ChEBI" id="CHEBI:58856"/>
        <dbReference type="ChEBI" id="CHEBI:65111"/>
        <dbReference type="EC" id="1.3.1.38"/>
    </reaction>
    <physiologicalReaction direction="left-to-right" evidence="18">
        <dbReference type="Rhea" id="RHEA:33764"/>
    </physiologicalReaction>
</comment>
<evidence type="ECO:0000256" key="18">
    <source>
        <dbReference type="ARBA" id="ARBA00049251"/>
    </source>
</evidence>
<evidence type="ECO:0000256" key="10">
    <source>
        <dbReference type="ARBA" id="ARBA00023160"/>
    </source>
</evidence>
<feature type="coiled-coil region" evidence="21">
    <location>
        <begin position="730"/>
        <end position="764"/>
    </location>
</feature>
<comment type="catalytic activity">
    <reaction evidence="17">
        <text>(2E)-hexenoyl-CoA + NADPH + H(+) = hexanoyl-CoA + NADP(+)</text>
        <dbReference type="Rhea" id="RHEA:44956"/>
        <dbReference type="ChEBI" id="CHEBI:15378"/>
        <dbReference type="ChEBI" id="CHEBI:57783"/>
        <dbReference type="ChEBI" id="CHEBI:58349"/>
        <dbReference type="ChEBI" id="CHEBI:62077"/>
        <dbReference type="ChEBI" id="CHEBI:62620"/>
    </reaction>
    <physiologicalReaction direction="left-to-right" evidence="17">
        <dbReference type="Rhea" id="RHEA:44957"/>
    </physiologicalReaction>
</comment>
<evidence type="ECO:0000256" key="13">
    <source>
        <dbReference type="ARBA" id="ARBA00038849"/>
    </source>
</evidence>
<evidence type="ECO:0000256" key="16">
    <source>
        <dbReference type="ARBA" id="ARBA00048686"/>
    </source>
</evidence>
<evidence type="ECO:0000256" key="3">
    <source>
        <dbReference type="ARBA" id="ARBA00022516"/>
    </source>
</evidence>
<evidence type="ECO:0000256" key="2">
    <source>
        <dbReference type="ARBA" id="ARBA00005189"/>
    </source>
</evidence>
<dbReference type="GO" id="GO:0033306">
    <property type="term" value="P:phytol metabolic process"/>
    <property type="evidence" value="ECO:0007669"/>
    <property type="project" value="TreeGrafter"/>
</dbReference>
<comment type="subunit">
    <text evidence="12">Interacts with PEX5, probably required to target it into peroxisomes.</text>
</comment>
<evidence type="ECO:0000256" key="7">
    <source>
        <dbReference type="ARBA" id="ARBA00023002"/>
    </source>
</evidence>
<reference evidence="22 23" key="1">
    <citation type="journal article" date="2016" name="Sci. Rep.">
        <title>Draft genome sequencing and secretome analysis of fungal phytopathogen Ascochyta rabiei provides insight into the necrotrophic effector repertoire.</title>
        <authorList>
            <person name="Verma S."/>
            <person name="Gazara R.K."/>
            <person name="Nizam S."/>
            <person name="Parween S."/>
            <person name="Chattopadhyay D."/>
            <person name="Verma P.K."/>
        </authorList>
    </citation>
    <scope>NUCLEOTIDE SEQUENCE [LARGE SCALE GENOMIC DNA]</scope>
    <source>
        <strain evidence="22 23">ArDII</strain>
    </source>
</reference>
<comment type="catalytic activity">
    <reaction evidence="16">
        <text>(2E)-tetradecenoyl-CoA + NADPH + H(+) = tetradecanoyl-CoA + NADP(+)</text>
        <dbReference type="Rhea" id="RHEA:44968"/>
        <dbReference type="ChEBI" id="CHEBI:15378"/>
        <dbReference type="ChEBI" id="CHEBI:57385"/>
        <dbReference type="ChEBI" id="CHEBI:57783"/>
        <dbReference type="ChEBI" id="CHEBI:58349"/>
        <dbReference type="ChEBI" id="CHEBI:61405"/>
    </reaction>
    <physiologicalReaction direction="left-to-right" evidence="16">
        <dbReference type="Rhea" id="RHEA:44969"/>
    </physiologicalReaction>
</comment>
<evidence type="ECO:0000256" key="17">
    <source>
        <dbReference type="ARBA" id="ARBA00049108"/>
    </source>
</evidence>
<comment type="subcellular location">
    <subcellularLocation>
        <location evidence="1">Peroxisome</location>
    </subcellularLocation>
</comment>
<evidence type="ECO:0000256" key="9">
    <source>
        <dbReference type="ARBA" id="ARBA00023140"/>
    </source>
</evidence>
<proteinExistence type="predicted"/>
<dbReference type="AlphaFoldDB" id="A0A163FR95"/>
<dbReference type="Proteomes" id="UP000076837">
    <property type="component" value="Unassembled WGS sequence"/>
</dbReference>
<comment type="catalytic activity">
    <reaction evidence="19">
        <text>(2E)-decenoyl-CoA + NADPH + H(+) = decanoyl-CoA + NADP(+)</text>
        <dbReference type="Rhea" id="RHEA:44960"/>
        <dbReference type="ChEBI" id="CHEBI:15378"/>
        <dbReference type="ChEBI" id="CHEBI:57783"/>
        <dbReference type="ChEBI" id="CHEBI:58349"/>
        <dbReference type="ChEBI" id="CHEBI:61406"/>
        <dbReference type="ChEBI" id="CHEBI:61430"/>
    </reaction>
    <physiologicalReaction direction="left-to-right" evidence="19">
        <dbReference type="Rhea" id="RHEA:44961"/>
    </physiologicalReaction>
</comment>
<keyword evidence="3" id="KW-0444">Lipid biosynthesis</keyword>
<gene>
    <name evidence="22" type="ORF">ST47_g4369</name>
</gene>
<protein>
    <recommendedName>
        <fullName evidence="14">Peroxisomal trans-2-enoyl-CoA reductase</fullName>
        <ecNumber evidence="13">1.3.1.38</ecNumber>
    </recommendedName>
</protein>
<evidence type="ECO:0000256" key="8">
    <source>
        <dbReference type="ARBA" id="ARBA00023098"/>
    </source>
</evidence>
<accession>A0A163FR95</accession>
<dbReference type="GO" id="GO:0019166">
    <property type="term" value="F:trans-2-enoyl-CoA reductase (NADPH) activity"/>
    <property type="evidence" value="ECO:0007669"/>
    <property type="project" value="UniProtKB-EC"/>
</dbReference>
<evidence type="ECO:0000256" key="19">
    <source>
        <dbReference type="ARBA" id="ARBA00049386"/>
    </source>
</evidence>
<keyword evidence="8" id="KW-0443">Lipid metabolism</keyword>
<evidence type="ECO:0000256" key="12">
    <source>
        <dbReference type="ARBA" id="ARBA00038622"/>
    </source>
</evidence>
<dbReference type="PRINTS" id="PR00081">
    <property type="entry name" value="GDHRDH"/>
</dbReference>
<comment type="catalytic activity">
    <reaction evidence="20">
        <text>(2E)-octenoyl-CoA + NADPH + H(+) = octanoyl-CoA + NADP(+)</text>
        <dbReference type="Rhea" id="RHEA:44952"/>
        <dbReference type="ChEBI" id="CHEBI:15378"/>
        <dbReference type="ChEBI" id="CHEBI:57386"/>
        <dbReference type="ChEBI" id="CHEBI:57783"/>
        <dbReference type="ChEBI" id="CHEBI:58349"/>
        <dbReference type="ChEBI" id="CHEBI:62242"/>
    </reaction>
    <physiologicalReaction direction="left-to-right" evidence="20">
        <dbReference type="Rhea" id="RHEA:44953"/>
    </physiologicalReaction>
</comment>
<dbReference type="Gene3D" id="3.40.50.720">
    <property type="entry name" value="NAD(P)-binding Rossmann-like Domain"/>
    <property type="match status" value="1"/>
</dbReference>
<comment type="pathway">
    <text evidence="2">Lipid metabolism.</text>
</comment>
<comment type="catalytic activity">
    <reaction evidence="15">
        <text>(2E)-dodecenoyl-CoA + NADPH + H(+) = dodecanoyl-CoA + NADP(+)</text>
        <dbReference type="Rhea" id="RHEA:44964"/>
        <dbReference type="ChEBI" id="CHEBI:15378"/>
        <dbReference type="ChEBI" id="CHEBI:57330"/>
        <dbReference type="ChEBI" id="CHEBI:57375"/>
        <dbReference type="ChEBI" id="CHEBI:57783"/>
        <dbReference type="ChEBI" id="CHEBI:58349"/>
    </reaction>
    <physiologicalReaction direction="left-to-right" evidence="15">
        <dbReference type="Rhea" id="RHEA:44965"/>
    </physiologicalReaction>
</comment>
<dbReference type="Pfam" id="PF13561">
    <property type="entry name" value="adh_short_C2"/>
    <property type="match status" value="1"/>
</dbReference>
<organism evidence="22 23">
    <name type="scientific">Didymella rabiei</name>
    <name type="common">Chickpea ascochyta blight fungus</name>
    <name type="synonym">Mycosphaerella rabiei</name>
    <dbReference type="NCBI Taxonomy" id="5454"/>
    <lineage>
        <taxon>Eukaryota</taxon>
        <taxon>Fungi</taxon>
        <taxon>Dikarya</taxon>
        <taxon>Ascomycota</taxon>
        <taxon>Pezizomycotina</taxon>
        <taxon>Dothideomycetes</taxon>
        <taxon>Pleosporomycetidae</taxon>
        <taxon>Pleosporales</taxon>
        <taxon>Pleosporineae</taxon>
        <taxon>Didymellaceae</taxon>
        <taxon>Ascochyta</taxon>
    </lineage>
</organism>
<keyword evidence="6" id="KW-0521">NADP</keyword>
<dbReference type="PANTHER" id="PTHR24317:SF7">
    <property type="entry name" value="PEROXISOMAL TRANS-2-ENOYL-COA REDUCTASE"/>
    <property type="match status" value="1"/>
</dbReference>
<dbReference type="CDD" id="cd05233">
    <property type="entry name" value="SDR_c"/>
    <property type="match status" value="1"/>
</dbReference>
<evidence type="ECO:0000256" key="15">
    <source>
        <dbReference type="ARBA" id="ARBA00047570"/>
    </source>
</evidence>
<evidence type="ECO:0000256" key="21">
    <source>
        <dbReference type="SAM" id="Coils"/>
    </source>
</evidence>
<evidence type="ECO:0000256" key="14">
    <source>
        <dbReference type="ARBA" id="ARBA00041063"/>
    </source>
</evidence>
<dbReference type="EC" id="1.3.1.38" evidence="13"/>
<dbReference type="GO" id="GO:0005777">
    <property type="term" value="C:peroxisome"/>
    <property type="evidence" value="ECO:0007669"/>
    <property type="project" value="UniProtKB-SubCell"/>
</dbReference>